<dbReference type="GO" id="GO:0006355">
    <property type="term" value="P:regulation of DNA-templated transcription"/>
    <property type="evidence" value="ECO:0007669"/>
    <property type="project" value="UniProtKB-ARBA"/>
</dbReference>
<dbReference type="InterPro" id="IPR019887">
    <property type="entry name" value="Tscrpt_reg_AsnC/Lrp_C"/>
</dbReference>
<dbReference type="CDD" id="cd00090">
    <property type="entry name" value="HTH_ARSR"/>
    <property type="match status" value="1"/>
</dbReference>
<evidence type="ECO:0000259" key="4">
    <source>
        <dbReference type="PROSITE" id="PS50956"/>
    </source>
</evidence>
<dbReference type="SUPFAM" id="SSF46785">
    <property type="entry name" value="Winged helix' DNA-binding domain"/>
    <property type="match status" value="1"/>
</dbReference>
<dbReference type="InterPro" id="IPR036388">
    <property type="entry name" value="WH-like_DNA-bd_sf"/>
</dbReference>
<dbReference type="RefSeq" id="WP_073583868.1">
    <property type="nucleotide sequence ID" value="NZ_AP024897.1"/>
</dbReference>
<keyword evidence="6" id="KW-1185">Reference proteome</keyword>
<keyword evidence="2" id="KW-0238">DNA-binding</keyword>
<organism evidence="5 6">
    <name type="scientific">Vibrio quintilis</name>
    <dbReference type="NCBI Taxonomy" id="1117707"/>
    <lineage>
        <taxon>Bacteria</taxon>
        <taxon>Pseudomonadati</taxon>
        <taxon>Pseudomonadota</taxon>
        <taxon>Gammaproteobacteria</taxon>
        <taxon>Vibrionales</taxon>
        <taxon>Vibrionaceae</taxon>
        <taxon>Vibrio</taxon>
    </lineage>
</organism>
<dbReference type="InterPro" id="IPR011991">
    <property type="entry name" value="ArsR-like_HTH"/>
</dbReference>
<dbReference type="PANTHER" id="PTHR30154">
    <property type="entry name" value="LEUCINE-RESPONSIVE REGULATORY PROTEIN"/>
    <property type="match status" value="1"/>
</dbReference>
<proteinExistence type="predicted"/>
<dbReference type="Gene3D" id="3.30.70.920">
    <property type="match status" value="1"/>
</dbReference>
<name>A0A1M7YX65_9VIBR</name>
<dbReference type="AlphaFoldDB" id="A0A1M7YX65"/>
<evidence type="ECO:0000313" key="5">
    <source>
        <dbReference type="EMBL" id="SHO57165.1"/>
    </source>
</evidence>
<dbReference type="STRING" id="1117707.VQ7734_02934"/>
<dbReference type="InterPro" id="IPR000485">
    <property type="entry name" value="AsnC-type_HTH_dom"/>
</dbReference>
<dbReference type="PRINTS" id="PR00033">
    <property type="entry name" value="HTHASNC"/>
</dbReference>
<dbReference type="Pfam" id="PF01037">
    <property type="entry name" value="AsnC_trans_reg"/>
    <property type="match status" value="1"/>
</dbReference>
<reference evidence="6" key="1">
    <citation type="submission" date="2016-12" db="EMBL/GenBank/DDBJ databases">
        <authorList>
            <person name="Rodrigo-Torres L."/>
            <person name="Arahal R.D."/>
            <person name="Lucena T."/>
        </authorList>
    </citation>
    <scope>NUCLEOTIDE SEQUENCE [LARGE SCALE GENOMIC DNA]</scope>
</reference>
<sequence>MQLDDFDRKILELMQKNSRTPTETIAGQIGLSASAVQRRVKKMREEKVILSEIVVVAPQYLTHTMTFIAAMEIERDNYEALARFKMWAKDKDNIQQMYYVTGQVDLMIVVTARDAVTYDAFIEELMRHNPQIQRVKTHVVLDKPKQSFYVPLKDSQQF</sequence>
<dbReference type="GO" id="GO:0005829">
    <property type="term" value="C:cytosol"/>
    <property type="evidence" value="ECO:0007669"/>
    <property type="project" value="TreeGrafter"/>
</dbReference>
<evidence type="ECO:0000313" key="6">
    <source>
        <dbReference type="Proteomes" id="UP000184600"/>
    </source>
</evidence>
<evidence type="ECO:0000256" key="2">
    <source>
        <dbReference type="ARBA" id="ARBA00023125"/>
    </source>
</evidence>
<protein>
    <submittedName>
        <fullName evidence="5">Leucine-responsive regulatory protein</fullName>
    </submittedName>
</protein>
<feature type="domain" description="HTH asnC-type" evidence="4">
    <location>
        <begin position="3"/>
        <end position="79"/>
    </location>
</feature>
<accession>A0A1M7YX65</accession>
<dbReference type="PROSITE" id="PS50956">
    <property type="entry name" value="HTH_ASNC_2"/>
    <property type="match status" value="1"/>
</dbReference>
<keyword evidence="1" id="KW-0805">Transcription regulation</keyword>
<dbReference type="PANTHER" id="PTHR30154:SF34">
    <property type="entry name" value="TRANSCRIPTIONAL REGULATOR AZLB"/>
    <property type="match status" value="1"/>
</dbReference>
<dbReference type="Proteomes" id="UP000184600">
    <property type="component" value="Unassembled WGS sequence"/>
</dbReference>
<keyword evidence="3" id="KW-0804">Transcription</keyword>
<dbReference type="GO" id="GO:0043200">
    <property type="term" value="P:response to amino acid"/>
    <property type="evidence" value="ECO:0007669"/>
    <property type="project" value="TreeGrafter"/>
</dbReference>
<evidence type="ECO:0000256" key="1">
    <source>
        <dbReference type="ARBA" id="ARBA00023015"/>
    </source>
</evidence>
<dbReference type="OrthoDB" id="8590699at2"/>
<dbReference type="InterPro" id="IPR036390">
    <property type="entry name" value="WH_DNA-bd_sf"/>
</dbReference>
<dbReference type="GO" id="GO:0043565">
    <property type="term" value="F:sequence-specific DNA binding"/>
    <property type="evidence" value="ECO:0007669"/>
    <property type="project" value="InterPro"/>
</dbReference>
<gene>
    <name evidence="5" type="primary">lrp_4</name>
    <name evidence="5" type="ORF">VQ7734_02934</name>
</gene>
<dbReference type="Pfam" id="PF13404">
    <property type="entry name" value="HTH_AsnC-type"/>
    <property type="match status" value="1"/>
</dbReference>
<dbReference type="EMBL" id="FRFG01000034">
    <property type="protein sequence ID" value="SHO57165.1"/>
    <property type="molecule type" value="Genomic_DNA"/>
</dbReference>
<dbReference type="Gene3D" id="1.10.10.10">
    <property type="entry name" value="Winged helix-like DNA-binding domain superfamily/Winged helix DNA-binding domain"/>
    <property type="match status" value="1"/>
</dbReference>
<dbReference type="SMART" id="SM00344">
    <property type="entry name" value="HTH_ASNC"/>
    <property type="match status" value="1"/>
</dbReference>
<evidence type="ECO:0000256" key="3">
    <source>
        <dbReference type="ARBA" id="ARBA00023163"/>
    </source>
</evidence>
<dbReference type="InterPro" id="IPR011008">
    <property type="entry name" value="Dimeric_a/b-barrel"/>
</dbReference>
<dbReference type="SUPFAM" id="SSF54909">
    <property type="entry name" value="Dimeric alpha+beta barrel"/>
    <property type="match status" value="1"/>
</dbReference>
<dbReference type="InterPro" id="IPR019888">
    <property type="entry name" value="Tscrpt_reg_AsnC-like"/>
</dbReference>